<evidence type="ECO:0000259" key="1">
    <source>
        <dbReference type="Pfam" id="PF06054"/>
    </source>
</evidence>
<feature type="domain" description="Competence protein CoiA-like N-terminal" evidence="2">
    <location>
        <begin position="20"/>
        <end position="66"/>
    </location>
</feature>
<dbReference type="PIRSF" id="PIRSF007487">
    <property type="entry name" value="Competence-induced_CoiA_bac"/>
    <property type="match status" value="1"/>
</dbReference>
<protein>
    <submittedName>
        <fullName evidence="3">Competence protein CoiA family protein</fullName>
    </submittedName>
</protein>
<organism evidence="3 4">
    <name type="scientific">Planococcus shixiaomingii</name>
    <dbReference type="NCBI Taxonomy" id="3058393"/>
    <lineage>
        <taxon>Bacteria</taxon>
        <taxon>Bacillati</taxon>
        <taxon>Bacillota</taxon>
        <taxon>Bacilli</taxon>
        <taxon>Bacillales</taxon>
        <taxon>Caryophanaceae</taxon>
        <taxon>Planococcus</taxon>
    </lineage>
</organism>
<evidence type="ECO:0000259" key="2">
    <source>
        <dbReference type="Pfam" id="PF25164"/>
    </source>
</evidence>
<dbReference type="InterPro" id="IPR057253">
    <property type="entry name" value="CoiA-like_N"/>
</dbReference>
<dbReference type="EMBL" id="JAUJWV010000001">
    <property type="protein sequence ID" value="MDN7241470.1"/>
    <property type="molecule type" value="Genomic_DNA"/>
</dbReference>
<gene>
    <name evidence="3" type="ORF">QWY14_06680</name>
</gene>
<proteinExistence type="predicted"/>
<feature type="domain" description="Competence protein CoiA nuclease-like" evidence="1">
    <location>
        <begin position="71"/>
        <end position="214"/>
    </location>
</feature>
<dbReference type="RefSeq" id="WP_301723091.1">
    <property type="nucleotide sequence ID" value="NZ_JAUJWV010000001.1"/>
</dbReference>
<dbReference type="Proteomes" id="UP001172055">
    <property type="component" value="Unassembled WGS sequence"/>
</dbReference>
<reference evidence="3 4" key="1">
    <citation type="submission" date="2023-06" db="EMBL/GenBank/DDBJ databases">
        <title>Novel species in genus Planococcus.</title>
        <authorList>
            <person name="Ning S."/>
        </authorList>
    </citation>
    <scope>NUCLEOTIDE SEQUENCE [LARGE SCALE GENOMIC DNA]</scope>
    <source>
        <strain evidence="3 4">N028</strain>
    </source>
</reference>
<evidence type="ECO:0000313" key="4">
    <source>
        <dbReference type="Proteomes" id="UP001172055"/>
    </source>
</evidence>
<dbReference type="Pfam" id="PF06054">
    <property type="entry name" value="CoiA_nuc"/>
    <property type="match status" value="1"/>
</dbReference>
<dbReference type="Pfam" id="PF25164">
    <property type="entry name" value="CoiA_N"/>
    <property type="match status" value="1"/>
</dbReference>
<comment type="caution">
    <text evidence="3">The sequence shown here is derived from an EMBL/GenBank/DDBJ whole genome shotgun (WGS) entry which is preliminary data.</text>
</comment>
<name>A0ABT8N0R5_9BACL</name>
<evidence type="ECO:0000313" key="3">
    <source>
        <dbReference type="EMBL" id="MDN7241470.1"/>
    </source>
</evidence>
<accession>A0ABT8N0R5</accession>
<dbReference type="InterPro" id="IPR021176">
    <property type="entry name" value="Competence-induced_CoiA"/>
</dbReference>
<sequence>MICILVASTKDKLLFYLTKTYANKELVAIKNSTEFFCPCCGAEVILKIGQIKTPHFAHKSLTHCDTYSEPESPRHLQGKLLLYQFFSSKNYAVELEKYLPEICQRADLLVNRQFAIEYQCSPLSTAQLAVRTHGYLQHGIQPVWIVGIEGPLKDGIQLLKIPAWIKELLRLNPGYIILFSPEENSFYYYSNLFYVSGNQWIGKVKPLSALKQSFPFAVPKKLTEKEFETMFNLFHQTRRKFIASQSFIKNRIASPFWRACYELQIKEGTLPEAFGLPLKNAEFIPCNAVLWQLQVIEASQKEIAVKALIESKKIPISHPAALEDAEALVENYLALYERLKEHRGGNAVLMKFLFDSYCKSV</sequence>
<keyword evidence="4" id="KW-1185">Reference proteome</keyword>
<dbReference type="InterPro" id="IPR010330">
    <property type="entry name" value="CoiA_nuc"/>
</dbReference>